<name>A0ACB7YVV5_9ERIC</name>
<evidence type="ECO:0000313" key="2">
    <source>
        <dbReference type="Proteomes" id="UP000828048"/>
    </source>
</evidence>
<reference evidence="1 2" key="1">
    <citation type="journal article" date="2021" name="Hortic Res">
        <title>High-quality reference genome and annotation aids understanding of berry development for evergreen blueberry (Vaccinium darrowii).</title>
        <authorList>
            <person name="Yu J."/>
            <person name="Hulse-Kemp A.M."/>
            <person name="Babiker E."/>
            <person name="Staton M."/>
        </authorList>
    </citation>
    <scope>NUCLEOTIDE SEQUENCE [LARGE SCALE GENOMIC DNA]</scope>
    <source>
        <strain evidence="2">cv. NJ 8807/NJ 8810</strain>
        <tissue evidence="1">Young leaf</tissue>
    </source>
</reference>
<gene>
    <name evidence="1" type="ORF">Vadar_014939</name>
</gene>
<proteinExistence type="predicted"/>
<evidence type="ECO:0000313" key="1">
    <source>
        <dbReference type="EMBL" id="KAH7857641.1"/>
    </source>
</evidence>
<dbReference type="EMBL" id="CM037153">
    <property type="protein sequence ID" value="KAH7857641.1"/>
    <property type="molecule type" value="Genomic_DNA"/>
</dbReference>
<accession>A0ACB7YVV5</accession>
<dbReference type="Proteomes" id="UP000828048">
    <property type="component" value="Chromosome 3"/>
</dbReference>
<keyword evidence="2" id="KW-1185">Reference proteome</keyword>
<sequence>MAPSSSLFLFRNFFTCHCFHFLLLILTFSVSTELALGFCYSSIFSFGDSLADTGNLFHISDLSLRPPHFALPPYGETYFHRPTGRCSDGRLVIDFIAQDLGLPLVPPYFRGQNASVVNFKEGVNFAVVGATALDDTFFEERGIHNPYTNTSLRDQLGWFKEMLPSLCHSPSNCKQLLRNSLILVGEIGGNDYNHAFQSGRNIQEIQSFVPLVINAISSAINELIELGAMTLMVPGNLPTGCVPYYLTTYMSSNEEDYVAETGCLIWLNEFAEYHNEMLRLELNRIQELHPHSTIIYADYYNAAMHFYRSPLEYGFSREVLKACCGAGGPYNFKATEECGYPPSRVCDDPSLYVSWDGLHFTEAAYRGWRSGSYLAIRASYQFLYRGSPGDCNYRDICNTASLYSFSGVISNYNYCSNATAFYVIVSAYPDDCGSA</sequence>
<comment type="caution">
    <text evidence="1">The sequence shown here is derived from an EMBL/GenBank/DDBJ whole genome shotgun (WGS) entry which is preliminary data.</text>
</comment>
<organism evidence="1 2">
    <name type="scientific">Vaccinium darrowii</name>
    <dbReference type="NCBI Taxonomy" id="229202"/>
    <lineage>
        <taxon>Eukaryota</taxon>
        <taxon>Viridiplantae</taxon>
        <taxon>Streptophyta</taxon>
        <taxon>Embryophyta</taxon>
        <taxon>Tracheophyta</taxon>
        <taxon>Spermatophyta</taxon>
        <taxon>Magnoliopsida</taxon>
        <taxon>eudicotyledons</taxon>
        <taxon>Gunneridae</taxon>
        <taxon>Pentapetalae</taxon>
        <taxon>asterids</taxon>
        <taxon>Ericales</taxon>
        <taxon>Ericaceae</taxon>
        <taxon>Vaccinioideae</taxon>
        <taxon>Vaccinieae</taxon>
        <taxon>Vaccinium</taxon>
    </lineage>
</organism>
<protein>
    <submittedName>
        <fullName evidence="1">Uncharacterized protein</fullName>
    </submittedName>
</protein>